<protein>
    <submittedName>
        <fullName evidence="1">Uncharacterized protein</fullName>
    </submittedName>
</protein>
<organism evidence="1 2">
    <name type="scientific">Glossina austeni</name>
    <name type="common">Savannah tsetse fly</name>
    <dbReference type="NCBI Taxonomy" id="7395"/>
    <lineage>
        <taxon>Eukaryota</taxon>
        <taxon>Metazoa</taxon>
        <taxon>Ecdysozoa</taxon>
        <taxon>Arthropoda</taxon>
        <taxon>Hexapoda</taxon>
        <taxon>Insecta</taxon>
        <taxon>Pterygota</taxon>
        <taxon>Neoptera</taxon>
        <taxon>Endopterygota</taxon>
        <taxon>Diptera</taxon>
        <taxon>Brachycera</taxon>
        <taxon>Muscomorpha</taxon>
        <taxon>Hippoboscoidea</taxon>
        <taxon>Glossinidae</taxon>
        <taxon>Glossina</taxon>
    </lineage>
</organism>
<accession>A0A1A9VQN4</accession>
<dbReference type="EnsemblMetazoa" id="GAUT044521-RA">
    <property type="protein sequence ID" value="GAUT044521-PA"/>
    <property type="gene ID" value="GAUT044521"/>
</dbReference>
<name>A0A1A9VQN4_GLOAU</name>
<dbReference type="AlphaFoldDB" id="A0A1A9VQN4"/>
<keyword evidence="2" id="KW-1185">Reference proteome</keyword>
<dbReference type="VEuPathDB" id="VectorBase:GAUT044521"/>
<proteinExistence type="predicted"/>
<reference evidence="1" key="1">
    <citation type="submission" date="2020-05" db="UniProtKB">
        <authorList>
            <consortium name="EnsemblMetazoa"/>
        </authorList>
    </citation>
    <scope>IDENTIFICATION</scope>
    <source>
        <strain evidence="1">TTRI</strain>
    </source>
</reference>
<dbReference type="Proteomes" id="UP000078200">
    <property type="component" value="Unassembled WGS sequence"/>
</dbReference>
<evidence type="ECO:0000313" key="2">
    <source>
        <dbReference type="Proteomes" id="UP000078200"/>
    </source>
</evidence>
<evidence type="ECO:0000313" key="1">
    <source>
        <dbReference type="EnsemblMetazoa" id="GAUT044521-PA"/>
    </source>
</evidence>
<sequence>MSCANSTRLLTSRVPLLMKTSLSKSWTKIPMILIVGEPNSSKNLQKFTESCPFSGPPCSALNNASEIEMLVATGMSLLFISWNQAESIAGDSSDSSKNLRMWKIKTKLTERTPIDARFQDYHVLL</sequence>